<evidence type="ECO:0000256" key="7">
    <source>
        <dbReference type="PROSITE-ProRule" id="PRU00169"/>
    </source>
</evidence>
<proteinExistence type="predicted"/>
<dbReference type="PROSITE" id="PS50110">
    <property type="entry name" value="RESPONSE_REGULATORY"/>
    <property type="match status" value="1"/>
</dbReference>
<feature type="domain" description="Sigma-54 factor interaction" evidence="8">
    <location>
        <begin position="142"/>
        <end position="372"/>
    </location>
</feature>
<dbReference type="SMART" id="SM00382">
    <property type="entry name" value="AAA"/>
    <property type="match status" value="1"/>
</dbReference>
<evidence type="ECO:0000256" key="1">
    <source>
        <dbReference type="ARBA" id="ARBA00022553"/>
    </source>
</evidence>
<dbReference type="GO" id="GO:0006355">
    <property type="term" value="P:regulation of DNA-templated transcription"/>
    <property type="evidence" value="ECO:0007669"/>
    <property type="project" value="InterPro"/>
</dbReference>
<evidence type="ECO:0000259" key="8">
    <source>
        <dbReference type="PROSITE" id="PS50045"/>
    </source>
</evidence>
<dbReference type="InterPro" id="IPR058031">
    <property type="entry name" value="AAA_lid_NorR"/>
</dbReference>
<dbReference type="InterPro" id="IPR025944">
    <property type="entry name" value="Sigma_54_int_dom_CS"/>
</dbReference>
<dbReference type="InterPro" id="IPR027417">
    <property type="entry name" value="P-loop_NTPase"/>
</dbReference>
<name>A0A367ZUA1_9BACT</name>
<evidence type="ECO:0000259" key="9">
    <source>
        <dbReference type="PROSITE" id="PS50110"/>
    </source>
</evidence>
<dbReference type="PROSITE" id="PS00676">
    <property type="entry name" value="SIGMA54_INTERACT_2"/>
    <property type="match status" value="1"/>
</dbReference>
<dbReference type="EMBL" id="QOQW01000001">
    <property type="protein sequence ID" value="RCK81725.1"/>
    <property type="molecule type" value="Genomic_DNA"/>
</dbReference>
<dbReference type="SUPFAM" id="SSF52540">
    <property type="entry name" value="P-loop containing nucleoside triphosphate hydrolases"/>
    <property type="match status" value="1"/>
</dbReference>
<dbReference type="InterPro" id="IPR002197">
    <property type="entry name" value="HTH_Fis"/>
</dbReference>
<dbReference type="PRINTS" id="PR01590">
    <property type="entry name" value="HTHFIS"/>
</dbReference>
<organism evidence="10 11">
    <name type="scientific">Candidatus Ozemobacter sibiricus</name>
    <dbReference type="NCBI Taxonomy" id="2268124"/>
    <lineage>
        <taxon>Bacteria</taxon>
        <taxon>Candidatus Ozemobacteria</taxon>
        <taxon>Candidatus Ozemobacterales</taxon>
        <taxon>Candidatus Ozemobacteraceae</taxon>
        <taxon>Candidatus Ozemobacter</taxon>
    </lineage>
</organism>
<keyword evidence="6" id="KW-0804">Transcription</keyword>
<evidence type="ECO:0000313" key="10">
    <source>
        <dbReference type="EMBL" id="RCK81725.1"/>
    </source>
</evidence>
<dbReference type="PROSITE" id="PS00688">
    <property type="entry name" value="SIGMA54_INTERACT_3"/>
    <property type="match status" value="1"/>
</dbReference>
<keyword evidence="1 7" id="KW-0597">Phosphoprotein</keyword>
<reference evidence="10 11" key="1">
    <citation type="submission" date="2018-05" db="EMBL/GenBank/DDBJ databases">
        <title>A metagenomic window into the 2 km-deep terrestrial subsurface aquifer revealed taxonomically and functionally diverse microbial community comprising novel uncultured bacterial lineages.</title>
        <authorList>
            <person name="Kadnikov V.V."/>
            <person name="Mardanov A.V."/>
            <person name="Beletsky A.V."/>
            <person name="Banks D."/>
            <person name="Pimenov N.V."/>
            <person name="Frank Y.A."/>
            <person name="Karnachuk O.V."/>
            <person name="Ravin N.V."/>
        </authorList>
    </citation>
    <scope>NUCLEOTIDE SEQUENCE [LARGE SCALE GENOMIC DNA]</scope>
    <source>
        <strain evidence="10">BY5</strain>
    </source>
</reference>
<dbReference type="InterPro" id="IPR002078">
    <property type="entry name" value="Sigma_54_int"/>
</dbReference>
<keyword evidence="4" id="KW-0805">Transcription regulation</keyword>
<feature type="domain" description="Response regulatory" evidence="9">
    <location>
        <begin position="3"/>
        <end position="117"/>
    </location>
</feature>
<dbReference type="PANTHER" id="PTHR32071:SF113">
    <property type="entry name" value="ALGINATE BIOSYNTHESIS TRANSCRIPTIONAL REGULATORY PROTEIN ALGB"/>
    <property type="match status" value="1"/>
</dbReference>
<dbReference type="PANTHER" id="PTHR32071">
    <property type="entry name" value="TRANSCRIPTIONAL REGULATORY PROTEIN"/>
    <property type="match status" value="1"/>
</dbReference>
<evidence type="ECO:0000256" key="5">
    <source>
        <dbReference type="ARBA" id="ARBA00023125"/>
    </source>
</evidence>
<sequence length="479" mass="52300">MTDILLVDDEKLILWGLKKDLEKAGYRVTACASAEEALTRLEDGHFQAALLDVRLPGMGGLDLLERVKAANEDTQVIMMTAFADVEGAVSAIRRGAFDFVLKPFSLEKIHLTIQNALQAGRLQKEVVSLRTERAQLRPRAVVTGRSPRMVAVLEAIDRIGRAGAGVVLIHGESGTGKGLVANELHRLGPRAAAPFIEINCGAIPESLFESELFGHEKGAFTGATERKLGLMEVADGGTLFLDEVGEMPLTIQTKFLKALEEQKIWRVGGRRPVQIDVNIVAATNKDLAQAVQRGEFREDLFYRLNVVPIALPPLRERGEDILLLAAHFLEVSQARYRRSFKGLTEGAKHRLLTYDWPGNIRELRNCVERAVILETGPYITEASLGLAGEPAPARTSLPVPLPGVDSPEAPIPDSGFDLESLLNTIECGYLKKALQQCDGNQSQAARLLGMTRDNFRYRLKKYGLGEAVSEPVATGGPKG</sequence>
<dbReference type="GO" id="GO:0000160">
    <property type="term" value="P:phosphorelay signal transduction system"/>
    <property type="evidence" value="ECO:0007669"/>
    <property type="project" value="InterPro"/>
</dbReference>
<dbReference type="Pfam" id="PF00158">
    <property type="entry name" value="Sigma54_activat"/>
    <property type="match status" value="1"/>
</dbReference>
<dbReference type="InterPro" id="IPR003593">
    <property type="entry name" value="AAA+_ATPase"/>
</dbReference>
<dbReference type="SUPFAM" id="SSF52172">
    <property type="entry name" value="CheY-like"/>
    <property type="match status" value="1"/>
</dbReference>
<dbReference type="SUPFAM" id="SSF46689">
    <property type="entry name" value="Homeodomain-like"/>
    <property type="match status" value="1"/>
</dbReference>
<dbReference type="InterPro" id="IPR009057">
    <property type="entry name" value="Homeodomain-like_sf"/>
</dbReference>
<comment type="caution">
    <text evidence="10">The sequence shown here is derived from an EMBL/GenBank/DDBJ whole genome shotgun (WGS) entry which is preliminary data.</text>
</comment>
<dbReference type="FunFam" id="3.40.50.300:FF:000006">
    <property type="entry name" value="DNA-binding transcriptional regulator NtrC"/>
    <property type="match status" value="1"/>
</dbReference>
<dbReference type="InterPro" id="IPR025662">
    <property type="entry name" value="Sigma_54_int_dom_ATP-bd_1"/>
</dbReference>
<dbReference type="Proteomes" id="UP000252355">
    <property type="component" value="Unassembled WGS sequence"/>
</dbReference>
<evidence type="ECO:0000256" key="2">
    <source>
        <dbReference type="ARBA" id="ARBA00022741"/>
    </source>
</evidence>
<protein>
    <submittedName>
        <fullName evidence="10">Sigma-54 dependent DNA-binding response regulator</fullName>
    </submittedName>
</protein>
<keyword evidence="5 10" id="KW-0238">DNA-binding</keyword>
<dbReference type="PROSITE" id="PS50045">
    <property type="entry name" value="SIGMA54_INTERACT_4"/>
    <property type="match status" value="1"/>
</dbReference>
<dbReference type="Gene3D" id="3.40.50.300">
    <property type="entry name" value="P-loop containing nucleotide triphosphate hydrolases"/>
    <property type="match status" value="1"/>
</dbReference>
<evidence type="ECO:0000256" key="3">
    <source>
        <dbReference type="ARBA" id="ARBA00022840"/>
    </source>
</evidence>
<dbReference type="InterPro" id="IPR001789">
    <property type="entry name" value="Sig_transdc_resp-reg_receiver"/>
</dbReference>
<dbReference type="GO" id="GO:0005524">
    <property type="term" value="F:ATP binding"/>
    <property type="evidence" value="ECO:0007669"/>
    <property type="project" value="UniProtKB-KW"/>
</dbReference>
<keyword evidence="3" id="KW-0067">ATP-binding</keyword>
<keyword evidence="2" id="KW-0547">Nucleotide-binding</keyword>
<dbReference type="SMART" id="SM00448">
    <property type="entry name" value="REC"/>
    <property type="match status" value="1"/>
</dbReference>
<dbReference type="Pfam" id="PF25601">
    <property type="entry name" value="AAA_lid_14"/>
    <property type="match status" value="1"/>
</dbReference>
<evidence type="ECO:0000256" key="4">
    <source>
        <dbReference type="ARBA" id="ARBA00023015"/>
    </source>
</evidence>
<gene>
    <name evidence="10" type="ORF">OZSIB_0859</name>
</gene>
<dbReference type="InterPro" id="IPR011006">
    <property type="entry name" value="CheY-like_superfamily"/>
</dbReference>
<dbReference type="InterPro" id="IPR025943">
    <property type="entry name" value="Sigma_54_int_dom_ATP-bd_2"/>
</dbReference>
<dbReference type="Gene3D" id="1.10.10.60">
    <property type="entry name" value="Homeodomain-like"/>
    <property type="match status" value="1"/>
</dbReference>
<dbReference type="CDD" id="cd00009">
    <property type="entry name" value="AAA"/>
    <property type="match status" value="1"/>
</dbReference>
<evidence type="ECO:0000256" key="6">
    <source>
        <dbReference type="ARBA" id="ARBA00023163"/>
    </source>
</evidence>
<dbReference type="AlphaFoldDB" id="A0A367ZUA1"/>
<feature type="modified residue" description="4-aspartylphosphate" evidence="7">
    <location>
        <position position="52"/>
    </location>
</feature>
<dbReference type="Gene3D" id="1.10.8.60">
    <property type="match status" value="1"/>
</dbReference>
<dbReference type="FunFam" id="3.40.50.2300:FF:000018">
    <property type="entry name" value="DNA-binding transcriptional regulator NtrC"/>
    <property type="match status" value="1"/>
</dbReference>
<evidence type="ECO:0000313" key="11">
    <source>
        <dbReference type="Proteomes" id="UP000252355"/>
    </source>
</evidence>
<accession>A0A367ZUA1</accession>
<dbReference type="Pfam" id="PF00072">
    <property type="entry name" value="Response_reg"/>
    <property type="match status" value="1"/>
</dbReference>
<dbReference type="Gene3D" id="3.40.50.2300">
    <property type="match status" value="1"/>
</dbReference>
<dbReference type="GO" id="GO:0043565">
    <property type="term" value="F:sequence-specific DNA binding"/>
    <property type="evidence" value="ECO:0007669"/>
    <property type="project" value="InterPro"/>
</dbReference>
<dbReference type="Pfam" id="PF02954">
    <property type="entry name" value="HTH_8"/>
    <property type="match status" value="1"/>
</dbReference>
<dbReference type="PROSITE" id="PS00675">
    <property type="entry name" value="SIGMA54_INTERACT_1"/>
    <property type="match status" value="1"/>
</dbReference>